<dbReference type="Pfam" id="PF14285">
    <property type="entry name" value="DUF4367"/>
    <property type="match status" value="1"/>
</dbReference>
<name>A0A9D2G938_9FIRM</name>
<organism evidence="3 4">
    <name type="scientific">Candidatus Mediterraneibacter stercoravium</name>
    <dbReference type="NCBI Taxonomy" id="2838685"/>
    <lineage>
        <taxon>Bacteria</taxon>
        <taxon>Bacillati</taxon>
        <taxon>Bacillota</taxon>
        <taxon>Clostridia</taxon>
        <taxon>Lachnospirales</taxon>
        <taxon>Lachnospiraceae</taxon>
        <taxon>Mediterraneibacter</taxon>
    </lineage>
</organism>
<proteinExistence type="predicted"/>
<dbReference type="InterPro" id="IPR025377">
    <property type="entry name" value="DUF4367"/>
</dbReference>
<dbReference type="Proteomes" id="UP000824116">
    <property type="component" value="Unassembled WGS sequence"/>
</dbReference>
<evidence type="ECO:0000259" key="2">
    <source>
        <dbReference type="Pfam" id="PF14285"/>
    </source>
</evidence>
<accession>A0A9D2G938</accession>
<evidence type="ECO:0000313" key="3">
    <source>
        <dbReference type="EMBL" id="HIZ74457.1"/>
    </source>
</evidence>
<dbReference type="EMBL" id="DXAY01000103">
    <property type="protein sequence ID" value="HIZ74457.1"/>
    <property type="molecule type" value="Genomic_DNA"/>
</dbReference>
<keyword evidence="1" id="KW-0472">Membrane</keyword>
<keyword evidence="1" id="KW-0812">Transmembrane</keyword>
<feature type="domain" description="DUF4367" evidence="2">
    <location>
        <begin position="140"/>
        <end position="252"/>
    </location>
</feature>
<comment type="caution">
    <text evidence="3">The sequence shown here is derived from an EMBL/GenBank/DDBJ whole genome shotgun (WGS) entry which is preliminary data.</text>
</comment>
<sequence length="255" mass="30118">MKKLKKISLNEAVSREAEQIEKEVRDRKDLDDIKVSEDMETSLFNKIQEYEYDRRLKKVYHRKKRRYIIVALAAVLVLAFGSVMTGVGSKSYWKVMWDRIAGDENASIINVEDMESQTTEDLDEMGVYREINETFGISTVRFGYKPPMMFLSKYSIDKEQRKSYLFYEYESEIIRYSLYMNDTDSSFGQKEPDKLLSEDKVGNSGVTITVEEYEVDNLDENRYIAQFEYNDVQYQLKGVMKKSEFYEIIENLVFL</sequence>
<evidence type="ECO:0000313" key="4">
    <source>
        <dbReference type="Proteomes" id="UP000824116"/>
    </source>
</evidence>
<dbReference type="AlphaFoldDB" id="A0A9D2G938"/>
<reference evidence="3" key="2">
    <citation type="submission" date="2021-04" db="EMBL/GenBank/DDBJ databases">
        <authorList>
            <person name="Gilroy R."/>
        </authorList>
    </citation>
    <scope>NUCLEOTIDE SEQUENCE</scope>
    <source>
        <strain evidence="3">CHK196-3914</strain>
    </source>
</reference>
<protein>
    <submittedName>
        <fullName evidence="3">DUF4367 domain-containing protein</fullName>
    </submittedName>
</protein>
<feature type="transmembrane region" description="Helical" evidence="1">
    <location>
        <begin position="67"/>
        <end position="87"/>
    </location>
</feature>
<keyword evidence="1" id="KW-1133">Transmembrane helix</keyword>
<gene>
    <name evidence="3" type="ORF">H9723_04335</name>
</gene>
<evidence type="ECO:0000256" key="1">
    <source>
        <dbReference type="SAM" id="Phobius"/>
    </source>
</evidence>
<reference evidence="3" key="1">
    <citation type="journal article" date="2021" name="PeerJ">
        <title>Extensive microbial diversity within the chicken gut microbiome revealed by metagenomics and culture.</title>
        <authorList>
            <person name="Gilroy R."/>
            <person name="Ravi A."/>
            <person name="Getino M."/>
            <person name="Pursley I."/>
            <person name="Horton D.L."/>
            <person name="Alikhan N.F."/>
            <person name="Baker D."/>
            <person name="Gharbi K."/>
            <person name="Hall N."/>
            <person name="Watson M."/>
            <person name="Adriaenssens E.M."/>
            <person name="Foster-Nyarko E."/>
            <person name="Jarju S."/>
            <person name="Secka A."/>
            <person name="Antonio M."/>
            <person name="Oren A."/>
            <person name="Chaudhuri R.R."/>
            <person name="La Ragione R."/>
            <person name="Hildebrand F."/>
            <person name="Pallen M.J."/>
        </authorList>
    </citation>
    <scope>NUCLEOTIDE SEQUENCE</scope>
    <source>
        <strain evidence="3">CHK196-3914</strain>
    </source>
</reference>